<gene>
    <name evidence="9" type="ORF">HK103_004576</name>
</gene>
<dbReference type="CDD" id="cd00637">
    <property type="entry name" value="7tm_classA_rhodopsin-like"/>
    <property type="match status" value="1"/>
</dbReference>
<accession>A0AAD5UGE0</accession>
<feature type="transmembrane region" description="Helical" evidence="7">
    <location>
        <begin position="52"/>
        <end position="71"/>
    </location>
</feature>
<dbReference type="InterPro" id="IPR017452">
    <property type="entry name" value="GPCR_Rhodpsn_7TM"/>
</dbReference>
<keyword evidence="6" id="KW-0675">Receptor</keyword>
<evidence type="ECO:0000256" key="3">
    <source>
        <dbReference type="ARBA" id="ARBA00022989"/>
    </source>
</evidence>
<keyword evidence="4" id="KW-0807">Transducer</keyword>
<evidence type="ECO:0000313" key="10">
    <source>
        <dbReference type="Proteomes" id="UP001210925"/>
    </source>
</evidence>
<dbReference type="EMBL" id="JADGKB010000039">
    <property type="protein sequence ID" value="KAJ3257356.1"/>
    <property type="molecule type" value="Genomic_DNA"/>
</dbReference>
<evidence type="ECO:0000256" key="1">
    <source>
        <dbReference type="ARBA" id="ARBA00004141"/>
    </source>
</evidence>
<dbReference type="PROSITE" id="PS50262">
    <property type="entry name" value="G_PROTEIN_RECEP_F1_2"/>
    <property type="match status" value="1"/>
</dbReference>
<keyword evidence="10" id="KW-1185">Reference proteome</keyword>
<dbReference type="Gene3D" id="1.20.1070.10">
    <property type="entry name" value="Rhodopsin 7-helix transmembrane proteins"/>
    <property type="match status" value="1"/>
</dbReference>
<dbReference type="PANTHER" id="PTHR24240">
    <property type="entry name" value="OPSIN"/>
    <property type="match status" value="1"/>
</dbReference>
<name>A0AAD5UGE0_9FUNG</name>
<feature type="transmembrane region" description="Helical" evidence="7">
    <location>
        <begin position="245"/>
        <end position="268"/>
    </location>
</feature>
<dbReference type="GO" id="GO:0016020">
    <property type="term" value="C:membrane"/>
    <property type="evidence" value="ECO:0007669"/>
    <property type="project" value="UniProtKB-SubCell"/>
</dbReference>
<feature type="domain" description="G-protein coupled receptors family 1 profile" evidence="8">
    <location>
        <begin position="31"/>
        <end position="296"/>
    </location>
</feature>
<keyword evidence="3 7" id="KW-1133">Transmembrane helix</keyword>
<evidence type="ECO:0000259" key="8">
    <source>
        <dbReference type="PROSITE" id="PS50262"/>
    </source>
</evidence>
<dbReference type="SUPFAM" id="SSF81321">
    <property type="entry name" value="Family A G protein-coupled receptor-like"/>
    <property type="match status" value="1"/>
</dbReference>
<evidence type="ECO:0000256" key="7">
    <source>
        <dbReference type="SAM" id="Phobius"/>
    </source>
</evidence>
<organism evidence="9 10">
    <name type="scientific">Boothiomyces macroporosus</name>
    <dbReference type="NCBI Taxonomy" id="261099"/>
    <lineage>
        <taxon>Eukaryota</taxon>
        <taxon>Fungi</taxon>
        <taxon>Fungi incertae sedis</taxon>
        <taxon>Chytridiomycota</taxon>
        <taxon>Chytridiomycota incertae sedis</taxon>
        <taxon>Chytridiomycetes</taxon>
        <taxon>Rhizophydiales</taxon>
        <taxon>Terramycetaceae</taxon>
        <taxon>Boothiomyces</taxon>
    </lineage>
</organism>
<evidence type="ECO:0000256" key="4">
    <source>
        <dbReference type="ARBA" id="ARBA00023040"/>
    </source>
</evidence>
<dbReference type="Proteomes" id="UP001210925">
    <property type="component" value="Unassembled WGS sequence"/>
</dbReference>
<feature type="transmembrane region" description="Helical" evidence="7">
    <location>
        <begin position="20"/>
        <end position="40"/>
    </location>
</feature>
<keyword evidence="2 7" id="KW-0812">Transmembrane</keyword>
<evidence type="ECO:0000256" key="6">
    <source>
        <dbReference type="ARBA" id="ARBA00023170"/>
    </source>
</evidence>
<comment type="caution">
    <text evidence="9">The sequence shown here is derived from an EMBL/GenBank/DDBJ whole genome shotgun (WGS) entry which is preliminary data.</text>
</comment>
<feature type="transmembrane region" description="Helical" evidence="7">
    <location>
        <begin position="124"/>
        <end position="151"/>
    </location>
</feature>
<dbReference type="Pfam" id="PF00001">
    <property type="entry name" value="7tm_1"/>
    <property type="match status" value="1"/>
</dbReference>
<keyword evidence="5 7" id="KW-0472">Membrane</keyword>
<evidence type="ECO:0000256" key="5">
    <source>
        <dbReference type="ARBA" id="ARBA00023136"/>
    </source>
</evidence>
<dbReference type="InterPro" id="IPR000276">
    <property type="entry name" value="GPCR_Rhodpsn"/>
</dbReference>
<evidence type="ECO:0000313" key="9">
    <source>
        <dbReference type="EMBL" id="KAJ3257356.1"/>
    </source>
</evidence>
<feature type="transmembrane region" description="Helical" evidence="7">
    <location>
        <begin position="91"/>
        <end position="112"/>
    </location>
</feature>
<proteinExistence type="predicted"/>
<protein>
    <recommendedName>
        <fullName evidence="8">G-protein coupled receptors family 1 profile domain-containing protein</fullName>
    </recommendedName>
</protein>
<feature type="transmembrane region" description="Helical" evidence="7">
    <location>
        <begin position="280"/>
        <end position="299"/>
    </location>
</feature>
<feature type="transmembrane region" description="Helical" evidence="7">
    <location>
        <begin position="178"/>
        <end position="201"/>
    </location>
</feature>
<dbReference type="PRINTS" id="PR00237">
    <property type="entry name" value="GPCRRHODOPSN"/>
</dbReference>
<evidence type="ECO:0000256" key="2">
    <source>
        <dbReference type="ARBA" id="ARBA00022692"/>
    </source>
</evidence>
<dbReference type="AlphaFoldDB" id="A0AAD5UGE0"/>
<dbReference type="GO" id="GO:0004930">
    <property type="term" value="F:G protein-coupled receptor activity"/>
    <property type="evidence" value="ECO:0007669"/>
    <property type="project" value="UniProtKB-KW"/>
</dbReference>
<comment type="subcellular location">
    <subcellularLocation>
        <location evidence="1">Membrane</location>
        <topology evidence="1">Multi-pass membrane protein</topology>
    </subcellularLocation>
</comment>
<reference evidence="9" key="1">
    <citation type="submission" date="2020-05" db="EMBL/GenBank/DDBJ databases">
        <title>Phylogenomic resolution of chytrid fungi.</title>
        <authorList>
            <person name="Stajich J.E."/>
            <person name="Amses K."/>
            <person name="Simmons R."/>
            <person name="Seto K."/>
            <person name="Myers J."/>
            <person name="Bonds A."/>
            <person name="Quandt C.A."/>
            <person name="Barry K."/>
            <person name="Liu P."/>
            <person name="Grigoriev I."/>
            <person name="Longcore J.E."/>
            <person name="James T.Y."/>
        </authorList>
    </citation>
    <scope>NUCLEOTIDE SEQUENCE</scope>
    <source>
        <strain evidence="9">PLAUS21</strain>
    </source>
</reference>
<dbReference type="InterPro" id="IPR050125">
    <property type="entry name" value="GPCR_opsins"/>
</dbReference>
<keyword evidence="4" id="KW-0297">G-protein coupled receptor</keyword>
<sequence>MNNSTLDNVPTDDLHALQWLTSSIVFVGFFLNFIVIVGILKSRKLRGIADVCLNINLSISDLFCSLTWIATQAYIKFTGQPLENICEIQGFVLYLFLASSVFTLIAIGIFHYRAIVWEKGLDKGWHVALVITFIWVISTIGAAFTTGIALVDSRYVIQPSHLYCLNDFSNSTTPIVKFFNYGISGVLFLTPFFLAFCYFMIWKKLHKHKLFVPHSYASKRQSSANMSNNSERQQLDVNVMIIRRACGLSSCFACVFYFQSIIFTYQILTGTRINWLFDAIGASLVSLNTIVNPGLFLTLDYRCRRALLDIFSKEEEEFEFQYVTDSNLSNKK</sequence>